<dbReference type="GO" id="GO:0001042">
    <property type="term" value="F:RNA polymerase I core binding"/>
    <property type="evidence" value="ECO:0007669"/>
    <property type="project" value="TreeGrafter"/>
</dbReference>
<sequence length="141" mass="16111">MFSLIEAGVATKSLVKIIRQRFPHHSVPSIRYVSYVRNLILICQNIPQCRADIFCIIIDGLAQLDAVLTKVENSNRREDNCNGGLNLFLLDEEYEMKVTEVQDNSDKVKKLDTCICIMFDYITRVCSERNPVDIGMYNTSS</sequence>
<dbReference type="EMBL" id="UZAJ01013723">
    <property type="protein sequence ID" value="VDO67847.1"/>
    <property type="molecule type" value="Genomic_DNA"/>
</dbReference>
<dbReference type="AlphaFoldDB" id="A0A183HS93"/>
<protein>
    <submittedName>
        <fullName evidence="4">CID domain-containing protein</fullName>
    </submittedName>
</protein>
<dbReference type="Pfam" id="PF05327">
    <property type="entry name" value="RRN3"/>
    <property type="match status" value="1"/>
</dbReference>
<reference evidence="2 3" key="2">
    <citation type="submission" date="2018-11" db="EMBL/GenBank/DDBJ databases">
        <authorList>
            <consortium name="Pathogen Informatics"/>
        </authorList>
    </citation>
    <scope>NUCLEOTIDE SEQUENCE [LARGE SCALE GENOMIC DNA]</scope>
</reference>
<evidence type="ECO:0000313" key="2">
    <source>
        <dbReference type="EMBL" id="VDO67847.1"/>
    </source>
</evidence>
<dbReference type="PANTHER" id="PTHR12790:SF0">
    <property type="entry name" value="RNA POLYMERASE I-SPECIFIC TRANSCRIPTION INITIATION FACTOR RRN3-RELATED"/>
    <property type="match status" value="1"/>
</dbReference>
<comment type="similarity">
    <text evidence="1">Belongs to the RRN3 family.</text>
</comment>
<keyword evidence="3" id="KW-1185">Reference proteome</keyword>
<dbReference type="Proteomes" id="UP000267606">
    <property type="component" value="Unassembled WGS sequence"/>
</dbReference>
<evidence type="ECO:0000256" key="1">
    <source>
        <dbReference type="ARBA" id="ARBA00010098"/>
    </source>
</evidence>
<evidence type="ECO:0000313" key="3">
    <source>
        <dbReference type="Proteomes" id="UP000267606"/>
    </source>
</evidence>
<organism evidence="4">
    <name type="scientific">Onchocerca flexuosa</name>
    <dbReference type="NCBI Taxonomy" id="387005"/>
    <lineage>
        <taxon>Eukaryota</taxon>
        <taxon>Metazoa</taxon>
        <taxon>Ecdysozoa</taxon>
        <taxon>Nematoda</taxon>
        <taxon>Chromadorea</taxon>
        <taxon>Rhabditida</taxon>
        <taxon>Spirurina</taxon>
        <taxon>Spiruromorpha</taxon>
        <taxon>Filarioidea</taxon>
        <taxon>Onchocercidae</taxon>
        <taxon>Onchocerca</taxon>
    </lineage>
</organism>
<dbReference type="InterPro" id="IPR007991">
    <property type="entry name" value="RNA_pol_I_trans_ini_fac_RRN3"/>
</dbReference>
<evidence type="ECO:0000313" key="4">
    <source>
        <dbReference type="WBParaSite" id="OFLC_0001035401-mRNA-1"/>
    </source>
</evidence>
<gene>
    <name evidence="2" type="ORF">OFLC_LOCUS10356</name>
</gene>
<dbReference type="STRING" id="387005.A0A183HS93"/>
<accession>A0A183HS93</accession>
<dbReference type="GO" id="GO:0005634">
    <property type="term" value="C:nucleus"/>
    <property type="evidence" value="ECO:0007669"/>
    <property type="project" value="TreeGrafter"/>
</dbReference>
<dbReference type="GO" id="GO:0006361">
    <property type="term" value="P:transcription initiation at RNA polymerase I promoter"/>
    <property type="evidence" value="ECO:0007669"/>
    <property type="project" value="InterPro"/>
</dbReference>
<name>A0A183HS93_9BILA</name>
<dbReference type="GO" id="GO:0001181">
    <property type="term" value="F:RNA polymerase I general transcription initiation factor activity"/>
    <property type="evidence" value="ECO:0007669"/>
    <property type="project" value="InterPro"/>
</dbReference>
<dbReference type="WBParaSite" id="OFLC_0001035401-mRNA-1">
    <property type="protein sequence ID" value="OFLC_0001035401-mRNA-1"/>
    <property type="gene ID" value="OFLC_0001035401"/>
</dbReference>
<reference evidence="4" key="1">
    <citation type="submission" date="2016-06" db="UniProtKB">
        <authorList>
            <consortium name="WormBaseParasite"/>
        </authorList>
    </citation>
    <scope>IDENTIFICATION</scope>
</reference>
<dbReference type="PANTHER" id="PTHR12790">
    <property type="entry name" value="TRANSCRIPTION INITIATION FACTOR IA RRN3"/>
    <property type="match status" value="1"/>
</dbReference>
<proteinExistence type="inferred from homology"/>